<dbReference type="AlphaFoldDB" id="A0A212J7A7"/>
<accession>A0A212J7A7</accession>
<sequence length="40" mass="4827">MLKGNKGYTYHSFANMLIYKSVNYFFSKNYKLIANSYIHR</sequence>
<gene>
    <name evidence="1" type="ORF">KL86DYS1_11358</name>
</gene>
<organism evidence="1">
    <name type="scientific">uncultured Dysgonomonas sp</name>
    <dbReference type="NCBI Taxonomy" id="206096"/>
    <lineage>
        <taxon>Bacteria</taxon>
        <taxon>Pseudomonadati</taxon>
        <taxon>Bacteroidota</taxon>
        <taxon>Bacteroidia</taxon>
        <taxon>Bacteroidales</taxon>
        <taxon>Dysgonomonadaceae</taxon>
        <taxon>Dysgonomonas</taxon>
        <taxon>environmental samples</taxon>
    </lineage>
</organism>
<evidence type="ECO:0000313" key="1">
    <source>
        <dbReference type="EMBL" id="SBV95308.1"/>
    </source>
</evidence>
<reference evidence="1" key="1">
    <citation type="submission" date="2016-04" db="EMBL/GenBank/DDBJ databases">
        <authorList>
            <person name="Evans L.H."/>
            <person name="Alamgir A."/>
            <person name="Owens N."/>
            <person name="Weber N.D."/>
            <person name="Virtaneva K."/>
            <person name="Barbian K."/>
            <person name="Babar A."/>
            <person name="Rosenke K."/>
        </authorList>
    </citation>
    <scope>NUCLEOTIDE SEQUENCE</scope>
    <source>
        <strain evidence="1">86-1</strain>
    </source>
</reference>
<protein>
    <submittedName>
        <fullName evidence="1">Uncharacterized protein</fullName>
    </submittedName>
</protein>
<name>A0A212J7A7_9BACT</name>
<proteinExistence type="predicted"/>
<dbReference type="EMBL" id="FLUM01000001">
    <property type="protein sequence ID" value="SBV95308.1"/>
    <property type="molecule type" value="Genomic_DNA"/>
</dbReference>